<dbReference type="RefSeq" id="WP_173013263.1">
    <property type="nucleotide sequence ID" value="NZ_AP019860.1"/>
</dbReference>
<dbReference type="InterPro" id="IPR035940">
    <property type="entry name" value="CAP_sf"/>
</dbReference>
<name>A0A5S9F2W6_UABAM</name>
<organism evidence="3 4">
    <name type="scientific">Uabimicrobium amorphum</name>
    <dbReference type="NCBI Taxonomy" id="2596890"/>
    <lineage>
        <taxon>Bacteria</taxon>
        <taxon>Pseudomonadati</taxon>
        <taxon>Planctomycetota</taxon>
        <taxon>Candidatus Uabimicrobiia</taxon>
        <taxon>Candidatus Uabimicrobiales</taxon>
        <taxon>Candidatus Uabimicrobiaceae</taxon>
        <taxon>Candidatus Uabimicrobium</taxon>
    </lineage>
</organism>
<dbReference type="Proteomes" id="UP000326354">
    <property type="component" value="Chromosome"/>
</dbReference>
<evidence type="ECO:0000313" key="4">
    <source>
        <dbReference type="Proteomes" id="UP000326354"/>
    </source>
</evidence>
<dbReference type="EMBL" id="AP019860">
    <property type="protein sequence ID" value="BBM84036.1"/>
    <property type="molecule type" value="Genomic_DNA"/>
</dbReference>
<proteinExistence type="predicted"/>
<evidence type="ECO:0000259" key="2">
    <source>
        <dbReference type="Pfam" id="PF00188"/>
    </source>
</evidence>
<dbReference type="CDD" id="cd05379">
    <property type="entry name" value="CAP_bacterial"/>
    <property type="match status" value="1"/>
</dbReference>
<dbReference type="PANTHER" id="PTHR31157">
    <property type="entry name" value="SCP DOMAIN-CONTAINING PROTEIN"/>
    <property type="match status" value="1"/>
</dbReference>
<evidence type="ECO:0000256" key="1">
    <source>
        <dbReference type="SAM" id="SignalP"/>
    </source>
</evidence>
<dbReference type="Gene3D" id="3.40.33.10">
    <property type="entry name" value="CAP"/>
    <property type="match status" value="1"/>
</dbReference>
<protein>
    <recommendedName>
        <fullName evidence="2">SCP domain-containing protein</fullName>
    </recommendedName>
</protein>
<keyword evidence="1" id="KW-0732">Signal</keyword>
<reference evidence="3 4" key="1">
    <citation type="submission" date="2019-08" db="EMBL/GenBank/DDBJ databases">
        <title>Complete genome sequence of Candidatus Uab amorphum.</title>
        <authorList>
            <person name="Shiratori T."/>
            <person name="Suzuki S."/>
            <person name="Kakizawa Y."/>
            <person name="Ishida K."/>
        </authorList>
    </citation>
    <scope>NUCLEOTIDE SEQUENCE [LARGE SCALE GENOMIC DNA]</scope>
    <source>
        <strain evidence="3 4">SRT547</strain>
    </source>
</reference>
<dbReference type="Pfam" id="PF00188">
    <property type="entry name" value="CAP"/>
    <property type="match status" value="1"/>
</dbReference>
<dbReference type="PANTHER" id="PTHR31157:SF1">
    <property type="entry name" value="SCP DOMAIN-CONTAINING PROTEIN"/>
    <property type="match status" value="1"/>
</dbReference>
<feature type="chain" id="PRO_5024994006" description="SCP domain-containing protein" evidence="1">
    <location>
        <begin position="20"/>
        <end position="163"/>
    </location>
</feature>
<feature type="domain" description="SCP" evidence="2">
    <location>
        <begin position="40"/>
        <end position="154"/>
    </location>
</feature>
<dbReference type="KEGG" id="uam:UABAM_02391"/>
<keyword evidence="4" id="KW-1185">Reference proteome</keyword>
<dbReference type="AlphaFoldDB" id="A0A5S9F2W6"/>
<evidence type="ECO:0000313" key="3">
    <source>
        <dbReference type="EMBL" id="BBM84036.1"/>
    </source>
</evidence>
<dbReference type="PROSITE" id="PS51257">
    <property type="entry name" value="PROKAR_LIPOPROTEIN"/>
    <property type="match status" value="1"/>
</dbReference>
<feature type="signal peptide" evidence="1">
    <location>
        <begin position="1"/>
        <end position="19"/>
    </location>
</feature>
<sequence>MRHILVLTTVLFCSCTSFFTPNFYPSNNNMYSLAESILAESNKIRKQNNLPLLAMDKKLQKIAVNYSKDMAKKNFFSHTDPQNRKLSRRLSLSGVKFLLAAENLALISKGNFVATEVVQAWLESKDHRLNLLDKKFTQTGIGVVVNGKGHYYITHIFLQPTSR</sequence>
<gene>
    <name evidence="3" type="ORF">UABAM_02391</name>
</gene>
<accession>A0A5S9F2W6</accession>
<dbReference type="InterPro" id="IPR014044">
    <property type="entry name" value="CAP_dom"/>
</dbReference>
<dbReference type="SUPFAM" id="SSF55797">
    <property type="entry name" value="PR-1-like"/>
    <property type="match status" value="1"/>
</dbReference>